<organism evidence="1 2">
    <name type="scientific">Legionella worsleiensis</name>
    <dbReference type="NCBI Taxonomy" id="45076"/>
    <lineage>
        <taxon>Bacteria</taxon>
        <taxon>Pseudomonadati</taxon>
        <taxon>Pseudomonadota</taxon>
        <taxon>Gammaproteobacteria</taxon>
        <taxon>Legionellales</taxon>
        <taxon>Legionellaceae</taxon>
        <taxon>Legionella</taxon>
    </lineage>
</organism>
<dbReference type="InterPro" id="IPR014956">
    <property type="entry name" value="ParBc_2"/>
</dbReference>
<sequence>MRNTKQFLAGLVCYFFLVLPAWALIQDDELVMENTRIAFNEGMPADKALKSTIELEELIQASLNGKTIEVPISMLRPSQLRMSKILVAEKVKKGRDVLQKDVIPVFLMTDTVTVAGETKPIITFRLIDKHHTTLAAIELKAMISRISIKSDYRQEEEPLKIAIAKNEAYLKDLDGNDGKLLNSFSDMVNDDLRYLAAISIKCEKKPDSAESKSVNPYWVKVGTKAPLAPPFIEFRMSNEMRAAGIRFNGNDKLSIVKANEAARKLFARFPKKFMTDDDYQKMHFIEKSPFEGRDLEILTQEDLDLARDWWGEENNTNWRLACSELKR</sequence>
<name>A0A0W1AIT3_9GAMM</name>
<dbReference type="AlphaFoldDB" id="A0A0W1AIT3"/>
<dbReference type="Pfam" id="PF08857">
    <property type="entry name" value="ParBc_2"/>
    <property type="match status" value="1"/>
</dbReference>
<accession>A0A0W1AIT3</accession>
<proteinExistence type="predicted"/>
<dbReference type="Proteomes" id="UP000054662">
    <property type="component" value="Unassembled WGS sequence"/>
</dbReference>
<dbReference type="Gene3D" id="3.90.1530.10">
    <property type="entry name" value="Conserved hypothetical protein from pyrococcus furiosus pfu- 392566-001, ParB domain"/>
    <property type="match status" value="1"/>
</dbReference>
<dbReference type="PATRIC" id="fig|45076.6.peg.832"/>
<dbReference type="SUPFAM" id="SSF110849">
    <property type="entry name" value="ParB/Sulfiredoxin"/>
    <property type="match status" value="1"/>
</dbReference>
<keyword evidence="2" id="KW-1185">Reference proteome</keyword>
<gene>
    <name evidence="1" type="ORF">Lwor_0762</name>
</gene>
<comment type="caution">
    <text evidence="1">The sequence shown here is derived from an EMBL/GenBank/DDBJ whole genome shotgun (WGS) entry which is preliminary data.</text>
</comment>
<evidence type="ECO:0000313" key="1">
    <source>
        <dbReference type="EMBL" id="KTD81261.1"/>
    </source>
</evidence>
<protein>
    <submittedName>
        <fullName evidence="1">Uncharacterized protein</fullName>
    </submittedName>
</protein>
<reference evidence="1 2" key="1">
    <citation type="submission" date="2015-11" db="EMBL/GenBank/DDBJ databases">
        <title>Genomic analysis of 38 Legionella species identifies large and diverse effector repertoires.</title>
        <authorList>
            <person name="Burstein D."/>
            <person name="Amaro F."/>
            <person name="Zusman T."/>
            <person name="Lifshitz Z."/>
            <person name="Cohen O."/>
            <person name="Gilbert J.A."/>
            <person name="Pupko T."/>
            <person name="Shuman H.A."/>
            <person name="Segal G."/>
        </authorList>
    </citation>
    <scope>NUCLEOTIDE SEQUENCE [LARGE SCALE GENOMIC DNA]</scope>
    <source>
        <strain evidence="1 2">ATCC 49508</strain>
    </source>
</reference>
<dbReference type="InterPro" id="IPR036086">
    <property type="entry name" value="ParB/Sulfiredoxin_sf"/>
</dbReference>
<dbReference type="EMBL" id="LNZC01000006">
    <property type="protein sequence ID" value="KTD81261.1"/>
    <property type="molecule type" value="Genomic_DNA"/>
</dbReference>
<dbReference type="RefSeq" id="WP_058492594.1">
    <property type="nucleotide sequence ID" value="NZ_CBCRUR010000016.1"/>
</dbReference>
<evidence type="ECO:0000313" key="2">
    <source>
        <dbReference type="Proteomes" id="UP000054662"/>
    </source>
</evidence>